<sequence length="118" mass="12321">MSIAPIPSPSGFGIAPGFGINPAYGVAANVARTSLDTPNVGGAQSVQSFGQVLADKLMDLSAMQQRTDGLAIKAATGDLRDIHEYTIAANQSGVATSLVVNVRNKMVESFNEIMRMPL</sequence>
<keyword evidence="6" id="KW-1185">Reference proteome</keyword>
<comment type="similarity">
    <text evidence="2 4">Belongs to the FliE family.</text>
</comment>
<accession>K6VPG7</accession>
<evidence type="ECO:0000313" key="5">
    <source>
        <dbReference type="EMBL" id="GAB98113.1"/>
    </source>
</evidence>
<keyword evidence="5" id="KW-0966">Cell projection</keyword>
<name>K6VPG7_9MICO</name>
<dbReference type="STRING" id="1184609.KILIM_101_00080"/>
<organism evidence="5 6">
    <name type="scientific">Kineosphaera limosa NBRC 100340</name>
    <dbReference type="NCBI Taxonomy" id="1184609"/>
    <lineage>
        <taxon>Bacteria</taxon>
        <taxon>Bacillati</taxon>
        <taxon>Actinomycetota</taxon>
        <taxon>Actinomycetes</taxon>
        <taxon>Micrococcales</taxon>
        <taxon>Dermatophilaceae</taxon>
        <taxon>Kineosphaera</taxon>
    </lineage>
</organism>
<comment type="caution">
    <text evidence="5">The sequence shown here is derived from an EMBL/GenBank/DDBJ whole genome shotgun (WGS) entry which is preliminary data.</text>
</comment>
<comment type="subcellular location">
    <subcellularLocation>
        <location evidence="1 4">Bacterial flagellum basal body</location>
    </subcellularLocation>
</comment>
<dbReference type="PANTHER" id="PTHR34653:SF1">
    <property type="entry name" value="FLAGELLAR HOOK-BASAL BODY COMPLEX PROTEIN FLIE"/>
    <property type="match status" value="1"/>
</dbReference>
<evidence type="ECO:0000256" key="3">
    <source>
        <dbReference type="ARBA" id="ARBA00023143"/>
    </source>
</evidence>
<evidence type="ECO:0000256" key="4">
    <source>
        <dbReference type="HAMAP-Rule" id="MF_00724"/>
    </source>
</evidence>
<dbReference type="GO" id="GO:0005198">
    <property type="term" value="F:structural molecule activity"/>
    <property type="evidence" value="ECO:0007669"/>
    <property type="project" value="InterPro"/>
</dbReference>
<dbReference type="GO" id="GO:0071973">
    <property type="term" value="P:bacterial-type flagellum-dependent cell motility"/>
    <property type="evidence" value="ECO:0007669"/>
    <property type="project" value="InterPro"/>
</dbReference>
<proteinExistence type="inferred from homology"/>
<dbReference type="InterPro" id="IPR001624">
    <property type="entry name" value="FliE"/>
</dbReference>
<dbReference type="Proteomes" id="UP000008366">
    <property type="component" value="Unassembled WGS sequence"/>
</dbReference>
<evidence type="ECO:0000256" key="1">
    <source>
        <dbReference type="ARBA" id="ARBA00004117"/>
    </source>
</evidence>
<evidence type="ECO:0000313" key="6">
    <source>
        <dbReference type="Proteomes" id="UP000008366"/>
    </source>
</evidence>
<dbReference type="EMBL" id="BAHD01000101">
    <property type="protein sequence ID" value="GAB98113.1"/>
    <property type="molecule type" value="Genomic_DNA"/>
</dbReference>
<keyword evidence="5" id="KW-0969">Cilium</keyword>
<keyword evidence="5" id="KW-0282">Flagellum</keyword>
<dbReference type="HAMAP" id="MF_00724">
    <property type="entry name" value="FliE"/>
    <property type="match status" value="1"/>
</dbReference>
<dbReference type="eggNOG" id="COG1677">
    <property type="taxonomic scope" value="Bacteria"/>
</dbReference>
<dbReference type="GO" id="GO:0003774">
    <property type="term" value="F:cytoskeletal motor activity"/>
    <property type="evidence" value="ECO:0007669"/>
    <property type="project" value="InterPro"/>
</dbReference>
<protein>
    <recommendedName>
        <fullName evidence="4">Flagellar hook-basal body complex protein FliE</fullName>
    </recommendedName>
</protein>
<dbReference type="AlphaFoldDB" id="K6VPG7"/>
<gene>
    <name evidence="4 5" type="primary">fliE</name>
    <name evidence="5" type="ORF">KILIM_101_00080</name>
</gene>
<dbReference type="Pfam" id="PF02049">
    <property type="entry name" value="FliE"/>
    <property type="match status" value="1"/>
</dbReference>
<dbReference type="PRINTS" id="PR01006">
    <property type="entry name" value="FLGHOOKFLIE"/>
</dbReference>
<reference evidence="5 6" key="1">
    <citation type="submission" date="2012-08" db="EMBL/GenBank/DDBJ databases">
        <title>Whole genome shotgun sequence of Kineosphaera limosa NBRC 100340.</title>
        <authorList>
            <person name="Yoshida I."/>
            <person name="Isaki S."/>
            <person name="Hosoyama A."/>
            <person name="Tsuchikane K."/>
            <person name="Katsumata H."/>
            <person name="Ando Y."/>
            <person name="Ohji S."/>
            <person name="Hamada M."/>
            <person name="Tamura T."/>
            <person name="Yamazoe A."/>
            <person name="Yamazaki S."/>
            <person name="Fujita N."/>
        </authorList>
    </citation>
    <scope>NUCLEOTIDE SEQUENCE [LARGE SCALE GENOMIC DNA]</scope>
    <source>
        <strain evidence="5 6">NBRC 100340</strain>
    </source>
</reference>
<dbReference type="PANTHER" id="PTHR34653">
    <property type="match status" value="1"/>
</dbReference>
<keyword evidence="3 4" id="KW-0975">Bacterial flagellum</keyword>
<dbReference type="RefSeq" id="WP_006594645.1">
    <property type="nucleotide sequence ID" value="NZ_BAHD01000101.1"/>
</dbReference>
<dbReference type="GO" id="GO:0009425">
    <property type="term" value="C:bacterial-type flagellum basal body"/>
    <property type="evidence" value="ECO:0007669"/>
    <property type="project" value="UniProtKB-SubCell"/>
</dbReference>
<evidence type="ECO:0000256" key="2">
    <source>
        <dbReference type="ARBA" id="ARBA00009272"/>
    </source>
</evidence>